<dbReference type="PANTHER" id="PTHR21012:SF0">
    <property type="entry name" value="ASPARTATE 1-DECARBOXYLASE"/>
    <property type="match status" value="1"/>
</dbReference>
<dbReference type="PIRSF" id="PIRSF006246">
    <property type="entry name" value="Asp_decarbox"/>
    <property type="match status" value="1"/>
</dbReference>
<dbReference type="Pfam" id="PF02261">
    <property type="entry name" value="Asp_decarbox"/>
    <property type="match status" value="1"/>
</dbReference>
<evidence type="ECO:0000256" key="8">
    <source>
        <dbReference type="ARBA" id="ARBA00023317"/>
    </source>
</evidence>
<keyword evidence="6 9" id="KW-0456">Lyase</keyword>
<comment type="subcellular location">
    <subcellularLocation>
        <location evidence="9">Cytoplasm</location>
    </subcellularLocation>
</comment>
<keyword evidence="5 9" id="KW-0865">Zymogen</keyword>
<name>A0A1F6CLJ2_9BACT</name>
<comment type="catalytic activity">
    <reaction evidence="9">
        <text>L-aspartate + H(+) = beta-alanine + CO2</text>
        <dbReference type="Rhea" id="RHEA:19497"/>
        <dbReference type="ChEBI" id="CHEBI:15378"/>
        <dbReference type="ChEBI" id="CHEBI:16526"/>
        <dbReference type="ChEBI" id="CHEBI:29991"/>
        <dbReference type="ChEBI" id="CHEBI:57966"/>
        <dbReference type="EC" id="4.1.1.11"/>
    </reaction>
</comment>
<dbReference type="UniPathway" id="UPA00028">
    <property type="reaction ID" value="UER00002"/>
</dbReference>
<dbReference type="GO" id="GO:0005829">
    <property type="term" value="C:cytosol"/>
    <property type="evidence" value="ECO:0007669"/>
    <property type="project" value="TreeGrafter"/>
</dbReference>
<dbReference type="HAMAP" id="MF_00446">
    <property type="entry name" value="PanD"/>
    <property type="match status" value="1"/>
</dbReference>
<keyword evidence="2 9" id="KW-0566">Pantothenate biosynthesis</keyword>
<evidence type="ECO:0000256" key="10">
    <source>
        <dbReference type="PIRSR" id="PIRSR006246-1"/>
    </source>
</evidence>
<keyword evidence="4 9" id="KW-0068">Autocatalytic cleavage</keyword>
<comment type="similarity">
    <text evidence="9">Belongs to the PanD family.</text>
</comment>
<keyword evidence="1 9" id="KW-0963">Cytoplasm</keyword>
<dbReference type="Proteomes" id="UP000178370">
    <property type="component" value="Unassembled WGS sequence"/>
</dbReference>
<feature type="modified residue" description="Pyruvic acid (Ser)" evidence="9 11">
    <location>
        <position position="25"/>
    </location>
</feature>
<evidence type="ECO:0000256" key="1">
    <source>
        <dbReference type="ARBA" id="ARBA00022490"/>
    </source>
</evidence>
<feature type="chain" id="PRO_5014002366" description="Aspartate 1-decarboxylase alpha chain" evidence="9 12">
    <location>
        <begin position="25"/>
        <end position="130"/>
    </location>
</feature>
<keyword evidence="8 9" id="KW-0670">Pyruvate</keyword>
<accession>A0A1F6CLJ2</accession>
<comment type="caution">
    <text evidence="9">Lacks conserved residue(s) required for the propagation of feature annotation.</text>
</comment>
<evidence type="ECO:0000256" key="7">
    <source>
        <dbReference type="ARBA" id="ARBA00023270"/>
    </source>
</evidence>
<dbReference type="GO" id="GO:0004068">
    <property type="term" value="F:aspartate 1-decarboxylase activity"/>
    <property type="evidence" value="ECO:0007669"/>
    <property type="project" value="UniProtKB-UniRule"/>
</dbReference>
<reference evidence="13 14" key="1">
    <citation type="journal article" date="2016" name="Nat. Commun.">
        <title>Thousands of microbial genomes shed light on interconnected biogeochemical processes in an aquifer system.</title>
        <authorList>
            <person name="Anantharaman K."/>
            <person name="Brown C.T."/>
            <person name="Hug L.A."/>
            <person name="Sharon I."/>
            <person name="Castelle C.J."/>
            <person name="Probst A.J."/>
            <person name="Thomas B.C."/>
            <person name="Singh A."/>
            <person name="Wilkins M.J."/>
            <person name="Karaoz U."/>
            <person name="Brodie E.L."/>
            <person name="Williams K.H."/>
            <person name="Hubbard S.S."/>
            <person name="Banfield J.F."/>
        </authorList>
    </citation>
    <scope>NUCLEOTIDE SEQUENCE [LARGE SCALE GENOMIC DNA]</scope>
</reference>
<dbReference type="Gene3D" id="2.40.40.20">
    <property type="match status" value="1"/>
</dbReference>
<feature type="chain" id="PRO_5014002360" description="Aspartate 1-decarboxylase beta chain" evidence="9 12">
    <location>
        <begin position="1"/>
        <end position="24"/>
    </location>
</feature>
<feature type="binding site" evidence="9">
    <location>
        <position position="57"/>
    </location>
    <ligand>
        <name>substrate</name>
    </ligand>
</feature>
<comment type="pathway">
    <text evidence="9">Cofactor biosynthesis; (R)-pantothenate biosynthesis; beta-alanine from L-aspartate: step 1/1.</text>
</comment>
<evidence type="ECO:0000256" key="5">
    <source>
        <dbReference type="ARBA" id="ARBA00023145"/>
    </source>
</evidence>
<dbReference type="EC" id="4.1.1.11" evidence="9"/>
<comment type="caution">
    <text evidence="13">The sequence shown here is derived from an EMBL/GenBank/DDBJ whole genome shotgun (WGS) entry which is preliminary data.</text>
</comment>
<evidence type="ECO:0000256" key="11">
    <source>
        <dbReference type="PIRSR" id="PIRSR006246-3"/>
    </source>
</evidence>
<dbReference type="EMBL" id="MFKV01000024">
    <property type="protein sequence ID" value="OGG49907.1"/>
    <property type="molecule type" value="Genomic_DNA"/>
</dbReference>
<dbReference type="SUPFAM" id="SSF50692">
    <property type="entry name" value="ADC-like"/>
    <property type="match status" value="1"/>
</dbReference>
<organism evidence="13 14">
    <name type="scientific">Candidatus Kaiserbacteria bacterium RIFCSPHIGHO2_01_FULL_54_36</name>
    <dbReference type="NCBI Taxonomy" id="1798482"/>
    <lineage>
        <taxon>Bacteria</taxon>
        <taxon>Candidatus Kaiseribacteriota</taxon>
    </lineage>
</organism>
<keyword evidence="7 9" id="KW-0704">Schiff base</keyword>
<feature type="active site" description="Proton donor" evidence="9 10">
    <location>
        <position position="58"/>
    </location>
</feature>
<comment type="subunit">
    <text evidence="9">Heterooctamer of four alpha and four beta subunits.</text>
</comment>
<evidence type="ECO:0000256" key="6">
    <source>
        <dbReference type="ARBA" id="ARBA00023239"/>
    </source>
</evidence>
<dbReference type="NCBIfam" id="TIGR00223">
    <property type="entry name" value="panD"/>
    <property type="match status" value="1"/>
</dbReference>
<evidence type="ECO:0000313" key="14">
    <source>
        <dbReference type="Proteomes" id="UP000178370"/>
    </source>
</evidence>
<dbReference type="GO" id="GO:0006523">
    <property type="term" value="P:alanine biosynthetic process"/>
    <property type="evidence" value="ECO:0007669"/>
    <property type="project" value="InterPro"/>
</dbReference>
<dbReference type="CDD" id="cd06919">
    <property type="entry name" value="Asp_decarbox"/>
    <property type="match status" value="1"/>
</dbReference>
<evidence type="ECO:0000256" key="4">
    <source>
        <dbReference type="ARBA" id="ARBA00022813"/>
    </source>
</evidence>
<feature type="active site" description="Schiff-base intermediate with substrate; via pyruvic acid" evidence="9 10">
    <location>
        <position position="25"/>
    </location>
</feature>
<evidence type="ECO:0000256" key="12">
    <source>
        <dbReference type="PIRSR" id="PIRSR006246-5"/>
    </source>
</evidence>
<sequence>MLIRTCMAKIHRATVTKADLNYVGSITIDEALLEKSGIRPFQYVNITNVSNGVFWQTYVMAGKKGNGDICLNGPPARHFQPGDKIIVLAEAWIEPSELKDLDPVVVFVDDNNTVIEVKRHKAIYNGPGEQ</sequence>
<gene>
    <name evidence="9" type="primary">panD</name>
    <name evidence="13" type="ORF">A2763_01855</name>
</gene>
<dbReference type="InterPro" id="IPR009010">
    <property type="entry name" value="Asp_de-COase-like_dom_sf"/>
</dbReference>
<dbReference type="InterPro" id="IPR003190">
    <property type="entry name" value="Asp_decarbox"/>
</dbReference>
<comment type="PTM">
    <text evidence="9 11">Is synthesized initially as an inactive proenzyme, which is activated by self-cleavage at a specific serine bond to produce a beta-subunit with a hydroxyl group at its C-terminus and an alpha-subunit with a pyruvoyl group at its N-terminus.</text>
</comment>
<evidence type="ECO:0000256" key="2">
    <source>
        <dbReference type="ARBA" id="ARBA00022655"/>
    </source>
</evidence>
<evidence type="ECO:0000256" key="9">
    <source>
        <dbReference type="HAMAP-Rule" id="MF_00446"/>
    </source>
</evidence>
<comment type="cofactor">
    <cofactor evidence="9 10">
        <name>pyruvate</name>
        <dbReference type="ChEBI" id="CHEBI:15361"/>
    </cofactor>
    <text evidence="9 10">Binds 1 pyruvoyl group covalently per subunit.</text>
</comment>
<protein>
    <recommendedName>
        <fullName evidence="9">Aspartate 1-decarboxylase</fullName>
        <ecNumber evidence="9">4.1.1.11</ecNumber>
    </recommendedName>
    <alternativeName>
        <fullName evidence="9">Aspartate alpha-decarboxylase</fullName>
    </alternativeName>
    <component>
        <recommendedName>
            <fullName evidence="9">Aspartate 1-decarboxylase beta chain</fullName>
        </recommendedName>
    </component>
    <component>
        <recommendedName>
            <fullName evidence="9">Aspartate 1-decarboxylase alpha chain</fullName>
        </recommendedName>
    </component>
</protein>
<dbReference type="AlphaFoldDB" id="A0A1F6CLJ2"/>
<dbReference type="PANTHER" id="PTHR21012">
    <property type="entry name" value="ASPARTATE 1-DECARBOXYLASE"/>
    <property type="match status" value="1"/>
</dbReference>
<dbReference type="GO" id="GO:0015940">
    <property type="term" value="P:pantothenate biosynthetic process"/>
    <property type="evidence" value="ECO:0007669"/>
    <property type="project" value="UniProtKB-UniRule"/>
</dbReference>
<evidence type="ECO:0000313" key="13">
    <source>
        <dbReference type="EMBL" id="OGG49907.1"/>
    </source>
</evidence>
<comment type="function">
    <text evidence="9">Catalyzes the pyruvoyl-dependent decarboxylation of aspartate to produce beta-alanine.</text>
</comment>
<keyword evidence="3 9" id="KW-0210">Decarboxylase</keyword>
<evidence type="ECO:0000256" key="3">
    <source>
        <dbReference type="ARBA" id="ARBA00022793"/>
    </source>
</evidence>
<proteinExistence type="inferred from homology"/>
<dbReference type="STRING" id="1798482.A2763_01855"/>